<organism evidence="9 10">
    <name type="scientific">Psilocybe cf. subviscida</name>
    <dbReference type="NCBI Taxonomy" id="2480587"/>
    <lineage>
        <taxon>Eukaryota</taxon>
        <taxon>Fungi</taxon>
        <taxon>Dikarya</taxon>
        <taxon>Basidiomycota</taxon>
        <taxon>Agaricomycotina</taxon>
        <taxon>Agaricomycetes</taxon>
        <taxon>Agaricomycetidae</taxon>
        <taxon>Agaricales</taxon>
        <taxon>Agaricineae</taxon>
        <taxon>Strophariaceae</taxon>
        <taxon>Psilocybe</taxon>
    </lineage>
</organism>
<dbReference type="InterPro" id="IPR002401">
    <property type="entry name" value="Cyt_P450_E_grp-I"/>
</dbReference>
<evidence type="ECO:0000256" key="7">
    <source>
        <dbReference type="ARBA" id="ARBA00023033"/>
    </source>
</evidence>
<dbReference type="Proteomes" id="UP000567179">
    <property type="component" value="Unassembled WGS sequence"/>
</dbReference>
<dbReference type="CDD" id="cd11061">
    <property type="entry name" value="CYP67-like"/>
    <property type="match status" value="1"/>
</dbReference>
<dbReference type="OrthoDB" id="6692864at2759"/>
<dbReference type="EMBL" id="JAACJJ010000002">
    <property type="protein sequence ID" value="KAF5329713.1"/>
    <property type="molecule type" value="Genomic_DNA"/>
</dbReference>
<dbReference type="InterPro" id="IPR036396">
    <property type="entry name" value="Cyt_P450_sf"/>
</dbReference>
<evidence type="ECO:0000256" key="8">
    <source>
        <dbReference type="PIRSR" id="PIRSR602401-1"/>
    </source>
</evidence>
<dbReference type="PRINTS" id="PR00385">
    <property type="entry name" value="P450"/>
</dbReference>
<evidence type="ECO:0000256" key="5">
    <source>
        <dbReference type="ARBA" id="ARBA00023002"/>
    </source>
</evidence>
<dbReference type="PANTHER" id="PTHR24305">
    <property type="entry name" value="CYTOCHROME P450"/>
    <property type="match status" value="1"/>
</dbReference>
<keyword evidence="5" id="KW-0560">Oxidoreductase</keyword>
<dbReference type="PRINTS" id="PR00463">
    <property type="entry name" value="EP450I"/>
</dbReference>
<evidence type="ECO:0000256" key="1">
    <source>
        <dbReference type="ARBA" id="ARBA00001971"/>
    </source>
</evidence>
<feature type="binding site" description="axial binding residue" evidence="8">
    <location>
        <position position="494"/>
    </location>
    <ligand>
        <name>heme</name>
        <dbReference type="ChEBI" id="CHEBI:30413"/>
    </ligand>
    <ligandPart>
        <name>Fe</name>
        <dbReference type="ChEBI" id="CHEBI:18248"/>
    </ligandPart>
</feature>
<reference evidence="9 10" key="1">
    <citation type="journal article" date="2020" name="ISME J.">
        <title>Uncovering the hidden diversity of litter-decomposition mechanisms in mushroom-forming fungi.</title>
        <authorList>
            <person name="Floudas D."/>
            <person name="Bentzer J."/>
            <person name="Ahren D."/>
            <person name="Johansson T."/>
            <person name="Persson P."/>
            <person name="Tunlid A."/>
        </authorList>
    </citation>
    <scope>NUCLEOTIDE SEQUENCE [LARGE SCALE GENOMIC DNA]</scope>
    <source>
        <strain evidence="9 10">CBS 101986</strain>
    </source>
</reference>
<dbReference type="InterPro" id="IPR050121">
    <property type="entry name" value="Cytochrome_P450_monoxygenase"/>
</dbReference>
<evidence type="ECO:0000313" key="10">
    <source>
        <dbReference type="Proteomes" id="UP000567179"/>
    </source>
</evidence>
<dbReference type="PANTHER" id="PTHR24305:SF187">
    <property type="entry name" value="P450, PUTATIVE (EUROFUNG)-RELATED"/>
    <property type="match status" value="1"/>
</dbReference>
<dbReference type="GO" id="GO:0005506">
    <property type="term" value="F:iron ion binding"/>
    <property type="evidence" value="ECO:0007669"/>
    <property type="project" value="InterPro"/>
</dbReference>
<comment type="caution">
    <text evidence="9">The sequence shown here is derived from an EMBL/GenBank/DDBJ whole genome shotgun (WGS) entry which is preliminary data.</text>
</comment>
<evidence type="ECO:0008006" key="11">
    <source>
        <dbReference type="Google" id="ProtNLM"/>
    </source>
</evidence>
<evidence type="ECO:0000256" key="2">
    <source>
        <dbReference type="ARBA" id="ARBA00005179"/>
    </source>
</evidence>
<keyword evidence="7" id="KW-0503">Monooxygenase</keyword>
<proteinExistence type="inferred from homology"/>
<keyword evidence="10" id="KW-1185">Reference proteome</keyword>
<accession>A0A8H5FAY5</accession>
<comment type="cofactor">
    <cofactor evidence="1 8">
        <name>heme</name>
        <dbReference type="ChEBI" id="CHEBI:30413"/>
    </cofactor>
</comment>
<dbReference type="GO" id="GO:0004497">
    <property type="term" value="F:monooxygenase activity"/>
    <property type="evidence" value="ECO:0007669"/>
    <property type="project" value="UniProtKB-KW"/>
</dbReference>
<comment type="pathway">
    <text evidence="2">Secondary metabolite biosynthesis.</text>
</comment>
<comment type="similarity">
    <text evidence="3">Belongs to the cytochrome P450 family.</text>
</comment>
<evidence type="ECO:0000313" key="9">
    <source>
        <dbReference type="EMBL" id="KAF5329713.1"/>
    </source>
</evidence>
<evidence type="ECO:0000256" key="6">
    <source>
        <dbReference type="ARBA" id="ARBA00023004"/>
    </source>
</evidence>
<gene>
    <name evidence="9" type="ORF">D9619_009153</name>
</gene>
<keyword evidence="6 8" id="KW-0408">Iron</keyword>
<keyword evidence="8" id="KW-0349">Heme</keyword>
<dbReference type="Pfam" id="PF00067">
    <property type="entry name" value="p450"/>
    <property type="match status" value="1"/>
</dbReference>
<dbReference type="InterPro" id="IPR001128">
    <property type="entry name" value="Cyt_P450"/>
</dbReference>
<dbReference type="Gene3D" id="1.10.630.10">
    <property type="entry name" value="Cytochrome P450"/>
    <property type="match status" value="1"/>
</dbReference>
<dbReference type="AlphaFoldDB" id="A0A8H5FAY5"/>
<evidence type="ECO:0000256" key="4">
    <source>
        <dbReference type="ARBA" id="ARBA00022723"/>
    </source>
</evidence>
<dbReference type="GO" id="GO:0016705">
    <property type="term" value="F:oxidoreductase activity, acting on paired donors, with incorporation or reduction of molecular oxygen"/>
    <property type="evidence" value="ECO:0007669"/>
    <property type="project" value="InterPro"/>
</dbReference>
<dbReference type="GO" id="GO:0020037">
    <property type="term" value="F:heme binding"/>
    <property type="evidence" value="ECO:0007669"/>
    <property type="project" value="InterPro"/>
</dbReference>
<dbReference type="SUPFAM" id="SSF48264">
    <property type="entry name" value="Cytochrome P450"/>
    <property type="match status" value="1"/>
</dbReference>
<sequence>MDWTTRLSFNVLVGVATHLCMRAYEPVSIRKTICALVLIPIPLIRTYNSSSGKLHLAETYFTFILALLSSMVLYRLSPFHPLSNVPGPLINKITRLPLAYQSYLGKNHKYYKRLHDKYGRVVRTAPNEISVNDSYYVPDVLGNSGLPKGPIWEARRLTPAKNRNDDNYLIGVRSLQRHAQLRKPWNRAFGAGPMKDYEAIMLRRAEQLVEHLQDACSANTVVDIARWVNFFAFDVMGDMILGAGFELMRDEDKDGLWKGMETAQVYPWVVGQIPWLSRIASRFPGFGKETRKFGMFCIANAQRRFNNDVEKDLFQHLLNSIRMDSATDDAYALIIPNVVMATLAGADTTASVLSGIIYYLLRYPEYLKRLQHEVEETFPQHRTAPIDTTKLAKMQLLNGIINEGLRLQPAVPTALQRAPLIGGGGRMVGDVFIPEGTSVTVAPYCLHRNPTHFSPRPDDFWPERWYGADYNSKVPGYALDTSAFIAFSYGPAGCAGKPMALLELRYMVTTLVGKFEMAFAPGYNPDHWDRDLKDRFNMVKGALPVEISLRK</sequence>
<protein>
    <recommendedName>
        <fullName evidence="11">Cytochrome P450</fullName>
    </recommendedName>
</protein>
<keyword evidence="4 8" id="KW-0479">Metal-binding</keyword>
<name>A0A8H5FAY5_9AGAR</name>
<evidence type="ECO:0000256" key="3">
    <source>
        <dbReference type="ARBA" id="ARBA00010617"/>
    </source>
</evidence>